<comment type="catalytic activity">
    <reaction evidence="9 10">
        <text>guanosine(37) in tRNA + S-adenosyl-L-methionine = N(1)-methylguanosine(37) in tRNA + S-adenosyl-L-homocysteine + H(+)</text>
        <dbReference type="Rhea" id="RHEA:36899"/>
        <dbReference type="Rhea" id="RHEA-COMP:10145"/>
        <dbReference type="Rhea" id="RHEA-COMP:10147"/>
        <dbReference type="ChEBI" id="CHEBI:15378"/>
        <dbReference type="ChEBI" id="CHEBI:57856"/>
        <dbReference type="ChEBI" id="CHEBI:59789"/>
        <dbReference type="ChEBI" id="CHEBI:73542"/>
        <dbReference type="ChEBI" id="CHEBI:74269"/>
        <dbReference type="EC" id="2.1.1.228"/>
    </reaction>
</comment>
<dbReference type="GO" id="GO:0070901">
    <property type="term" value="P:mitochondrial tRNA methylation"/>
    <property type="evidence" value="ECO:0007669"/>
    <property type="project" value="UniProtKB-ARBA"/>
</dbReference>
<evidence type="ECO:0000256" key="3">
    <source>
        <dbReference type="ARBA" id="ARBA00022603"/>
    </source>
</evidence>
<dbReference type="EC" id="2.1.1.228" evidence="10"/>
<dbReference type="PANTHER" id="PTHR23245:SF36">
    <property type="entry name" value="TRNA (GUANINE(37)-N1)-METHYLTRANSFERASE"/>
    <property type="match status" value="1"/>
</dbReference>
<organism evidence="12 13">
    <name type="scientific">Ajellomyces capsulatus</name>
    <name type="common">Darling's disease fungus</name>
    <name type="synonym">Histoplasma capsulatum</name>
    <dbReference type="NCBI Taxonomy" id="5037"/>
    <lineage>
        <taxon>Eukaryota</taxon>
        <taxon>Fungi</taxon>
        <taxon>Dikarya</taxon>
        <taxon>Ascomycota</taxon>
        <taxon>Pezizomycotina</taxon>
        <taxon>Eurotiomycetes</taxon>
        <taxon>Eurotiomycetidae</taxon>
        <taxon>Onygenales</taxon>
        <taxon>Ajellomycetaceae</taxon>
        <taxon>Histoplasma</taxon>
    </lineage>
</organism>
<comment type="similarity">
    <text evidence="1">Belongs to the class I-like SAM-binding methyltransferase superfamily. TRM5/TYW2 family.</text>
</comment>
<protein>
    <recommendedName>
        <fullName evidence="10">tRNA (guanine(37)-N1)-methyltransferase</fullName>
        <ecNumber evidence="10">2.1.1.228</ecNumber>
    </recommendedName>
    <alternativeName>
        <fullName evidence="10">M1G-methyltransferase</fullName>
    </alternativeName>
    <alternativeName>
        <fullName evidence="10">tRNA [GM37] methyltransferase</fullName>
    </alternativeName>
    <alternativeName>
        <fullName evidence="10">tRNA methyltransferase 5</fullName>
    </alternativeName>
</protein>
<feature type="binding site" evidence="10">
    <location>
        <position position="371"/>
    </location>
    <ligand>
        <name>S-adenosyl-L-methionine</name>
        <dbReference type="ChEBI" id="CHEBI:59789"/>
    </ligand>
</feature>
<evidence type="ECO:0000256" key="8">
    <source>
        <dbReference type="ARBA" id="ARBA00023242"/>
    </source>
</evidence>
<dbReference type="PANTHER" id="PTHR23245">
    <property type="entry name" value="TRNA METHYLTRANSFERASE"/>
    <property type="match status" value="1"/>
</dbReference>
<comment type="caution">
    <text evidence="10">Lacks conserved residue(s) required for the propagation of feature annotation.</text>
</comment>
<keyword evidence="2 10" id="KW-0963">Cytoplasm</keyword>
<evidence type="ECO:0000256" key="9">
    <source>
        <dbReference type="ARBA" id="ARBA00047783"/>
    </source>
</evidence>
<evidence type="ECO:0000259" key="11">
    <source>
        <dbReference type="PROSITE" id="PS51684"/>
    </source>
</evidence>
<dbReference type="Gene3D" id="3.40.50.150">
    <property type="entry name" value="Vaccinia Virus protein VP39"/>
    <property type="match status" value="1"/>
</dbReference>
<evidence type="ECO:0000313" key="12">
    <source>
        <dbReference type="EMBL" id="QSS64951.1"/>
    </source>
</evidence>
<keyword evidence="4 10" id="KW-0808">Transferase</keyword>
<keyword evidence="7 10" id="KW-0496">Mitochondrion</keyword>
<dbReference type="FunFam" id="3.30.300.110:FF:000001">
    <property type="entry name" value="tRNA (guanine(37)-N1)-methyltransferase"/>
    <property type="match status" value="1"/>
</dbReference>
<comment type="subcellular location">
    <subcellularLocation>
        <location evidence="10">Mitochondrion matrix</location>
    </subcellularLocation>
    <subcellularLocation>
        <location evidence="10">Nucleus</location>
    </subcellularLocation>
    <subcellularLocation>
        <location evidence="10">Cytoplasm</location>
    </subcellularLocation>
    <text evidence="10">Predominantly in the mitochondria and in the nucleus.</text>
</comment>
<dbReference type="PROSITE" id="PS51684">
    <property type="entry name" value="SAM_MT_TRM5_TYW2"/>
    <property type="match status" value="1"/>
</dbReference>
<dbReference type="GO" id="GO:0005634">
    <property type="term" value="C:nucleus"/>
    <property type="evidence" value="ECO:0007669"/>
    <property type="project" value="UniProtKB-SubCell"/>
</dbReference>
<comment type="subunit">
    <text evidence="10">Monomer.</text>
</comment>
<dbReference type="EMBL" id="CP069114">
    <property type="protein sequence ID" value="QSS64951.1"/>
    <property type="molecule type" value="Genomic_DNA"/>
</dbReference>
<evidence type="ECO:0000256" key="2">
    <source>
        <dbReference type="ARBA" id="ARBA00022490"/>
    </source>
</evidence>
<sequence length="475" mass="54379">MEEAATLQSLSISSSYLSPSNSSPVVTTANTISTFESDMFRAPVNRMMRTLDRSFFKKTVPLSAATIFDKQSIGTIKSELLQSQDLLLANRIIPVRAAREGPLENVTDHWYGRKDGKQDSRKCLLLREGIKADEDIIDSILPDEKLDELPVGFTQVGHVAHFNLREQYLPYKYLLGEILRDKHPQARTVINKTDDVGSHSEFRTFSYEVLAGEDDMLVTVHEQDCEYSFDYSKVYWNTRLATEHERMVSRFKKGEAVCDVMAGVGPFSIPAGKKQVFVWANDLNPYGYECLERGAAKNKVREFVKAHNMNGRDFIRFATERLYQGNPRTVVHRTKVPKAERENSPNRQRNPKAFDTEYLTCPRTFDHFVMNLPATAIEFLDAFRGLYAGMQELFEPYTDRKLPLIHVYCFSTNSEDEALERKDICERISARLGFKITPEEEGRELEIRSVRLVSPTKKMFCASFRLPAEVAFKKA</sequence>
<accession>A0A8A1MG68</accession>
<dbReference type="VEuPathDB" id="FungiDB:I7I51_02027"/>
<dbReference type="Pfam" id="PF02475">
    <property type="entry name" value="TRM5-TYW2_MTfase"/>
    <property type="match status" value="1"/>
</dbReference>
<evidence type="ECO:0000256" key="6">
    <source>
        <dbReference type="ARBA" id="ARBA00022694"/>
    </source>
</evidence>
<dbReference type="InterPro" id="IPR056743">
    <property type="entry name" value="TRM5-TYW2-like_MTfase"/>
</dbReference>
<proteinExistence type="inferred from homology"/>
<evidence type="ECO:0000256" key="1">
    <source>
        <dbReference type="ARBA" id="ARBA00009775"/>
    </source>
</evidence>
<feature type="binding site" evidence="10">
    <location>
        <position position="244"/>
    </location>
    <ligand>
        <name>S-adenosyl-L-methionine</name>
        <dbReference type="ChEBI" id="CHEBI:59789"/>
    </ligand>
</feature>
<dbReference type="Gene3D" id="3.30.300.110">
    <property type="entry name" value="Met-10+ protein-like domains"/>
    <property type="match status" value="1"/>
</dbReference>
<comment type="function">
    <text evidence="10">Specifically methylates the N1 position of guanosine-37 in various cytoplasmic and mitochondrial tRNAs. Methylation is not dependent on the nature of the nucleoside 5' of the target nucleoside. This is the first step in the biosynthesis of wybutosine (yW), a modified base adjacent to the anticodon of tRNAs and required for accurate decoding.</text>
</comment>
<name>A0A8A1MG68_AJECA</name>
<evidence type="ECO:0000256" key="5">
    <source>
        <dbReference type="ARBA" id="ARBA00022691"/>
    </source>
</evidence>
<dbReference type="AlphaFoldDB" id="A0A8A1MG68"/>
<dbReference type="GO" id="GO:0005759">
    <property type="term" value="C:mitochondrial matrix"/>
    <property type="evidence" value="ECO:0007669"/>
    <property type="project" value="UniProtKB-SubCell"/>
</dbReference>
<dbReference type="Proteomes" id="UP000663671">
    <property type="component" value="Chromosome 1"/>
</dbReference>
<dbReference type="InterPro" id="IPR056744">
    <property type="entry name" value="TRM5/TYW2-like_N"/>
</dbReference>
<evidence type="ECO:0000256" key="7">
    <source>
        <dbReference type="ARBA" id="ARBA00023128"/>
    </source>
</evidence>
<feature type="domain" description="SAM-dependent methyltransferase TRM5/TYW2-type" evidence="11">
    <location>
        <begin position="153"/>
        <end position="468"/>
    </location>
</feature>
<keyword evidence="6 10" id="KW-0819">tRNA processing</keyword>
<dbReference type="HAMAP" id="MF_03152">
    <property type="entry name" value="TRM5"/>
    <property type="match status" value="1"/>
</dbReference>
<keyword evidence="8 10" id="KW-0539">Nucleus</keyword>
<dbReference type="GO" id="GO:0052906">
    <property type="term" value="F:tRNA (guanine(37)-N1)-methyltransferase activity"/>
    <property type="evidence" value="ECO:0007669"/>
    <property type="project" value="UniProtKB-UniRule"/>
</dbReference>
<dbReference type="GO" id="GO:0002939">
    <property type="term" value="P:tRNA N1-guanine methylation"/>
    <property type="evidence" value="ECO:0007669"/>
    <property type="project" value="TreeGrafter"/>
</dbReference>
<evidence type="ECO:0000256" key="4">
    <source>
        <dbReference type="ARBA" id="ARBA00022679"/>
    </source>
</evidence>
<keyword evidence="5 10" id="KW-0949">S-adenosyl-L-methionine</keyword>
<dbReference type="InterPro" id="IPR025792">
    <property type="entry name" value="tRNA_Gua_MeTrfase_euk"/>
</dbReference>
<evidence type="ECO:0000256" key="10">
    <source>
        <dbReference type="HAMAP-Rule" id="MF_03152"/>
    </source>
</evidence>
<dbReference type="SUPFAM" id="SSF53335">
    <property type="entry name" value="S-adenosyl-L-methionine-dependent methyltransferases"/>
    <property type="match status" value="1"/>
</dbReference>
<evidence type="ECO:0000313" key="13">
    <source>
        <dbReference type="Proteomes" id="UP000663671"/>
    </source>
</evidence>
<dbReference type="InterPro" id="IPR030382">
    <property type="entry name" value="MeTrfase_TRM5/TYW2"/>
</dbReference>
<dbReference type="OrthoDB" id="408788at2759"/>
<reference evidence="12" key="1">
    <citation type="submission" date="2021-01" db="EMBL/GenBank/DDBJ databases">
        <title>Chromosome-level genome assembly of a human fungal pathogen reveals clustering of transcriptionally co-regulated genes.</title>
        <authorList>
            <person name="Voorhies M."/>
            <person name="Cohen S."/>
            <person name="Shea T.P."/>
            <person name="Petrus S."/>
            <person name="Munoz J.F."/>
            <person name="Poplawski S."/>
            <person name="Goldman W.E."/>
            <person name="Michael T."/>
            <person name="Cuomo C.A."/>
            <person name="Sil A."/>
            <person name="Beyhan S."/>
        </authorList>
    </citation>
    <scope>NUCLEOTIDE SEQUENCE</scope>
    <source>
        <strain evidence="12">WU24</strain>
    </source>
</reference>
<dbReference type="InterPro" id="IPR029063">
    <property type="entry name" value="SAM-dependent_MTases_sf"/>
</dbReference>
<feature type="binding site" evidence="10">
    <location>
        <begin position="282"/>
        <end position="283"/>
    </location>
    <ligand>
        <name>S-adenosyl-L-methionine</name>
        <dbReference type="ChEBI" id="CHEBI:59789"/>
    </ligand>
</feature>
<keyword evidence="3 10" id="KW-0489">Methyltransferase</keyword>
<comment type="similarity">
    <text evidence="10">Belongs to the TRM5 / TYW2 family.</text>
</comment>
<gene>
    <name evidence="10 12" type="primary">TRM5</name>
    <name evidence="12" type="ORF">I7I51_02027</name>
</gene>
<dbReference type="Pfam" id="PF25133">
    <property type="entry name" value="TYW2_N_2"/>
    <property type="match status" value="1"/>
</dbReference>